<comment type="caution">
    <text evidence="4">The sequence shown here is derived from an EMBL/GenBank/DDBJ whole genome shotgun (WGS) entry which is preliminary data.</text>
</comment>
<evidence type="ECO:0000313" key="4">
    <source>
        <dbReference type="EMBL" id="GER48680.1"/>
    </source>
</evidence>
<dbReference type="PANTHER" id="PTHR17695:SF11">
    <property type="entry name" value="SMALL SUBUNIT PROCESSOME COMPONENT 20 HOMOLOG"/>
    <property type="match status" value="1"/>
</dbReference>
<feature type="domain" description="U3 small nucleolar RNA-associated protein 20 N-terminal" evidence="1">
    <location>
        <begin position="938"/>
        <end position="1541"/>
    </location>
</feature>
<dbReference type="Gene3D" id="1.25.10.10">
    <property type="entry name" value="Leucine-rich Repeat Variant"/>
    <property type="match status" value="2"/>
</dbReference>
<dbReference type="InterPro" id="IPR016024">
    <property type="entry name" value="ARM-type_fold"/>
</dbReference>
<dbReference type="GO" id="GO:0030686">
    <property type="term" value="C:90S preribosome"/>
    <property type="evidence" value="ECO:0007669"/>
    <property type="project" value="TreeGrafter"/>
</dbReference>
<organism evidence="4 5">
    <name type="scientific">Striga asiatica</name>
    <name type="common">Asiatic witchweed</name>
    <name type="synonym">Buchnera asiatica</name>
    <dbReference type="NCBI Taxonomy" id="4170"/>
    <lineage>
        <taxon>Eukaryota</taxon>
        <taxon>Viridiplantae</taxon>
        <taxon>Streptophyta</taxon>
        <taxon>Embryophyta</taxon>
        <taxon>Tracheophyta</taxon>
        <taxon>Spermatophyta</taxon>
        <taxon>Magnoliopsida</taxon>
        <taxon>eudicotyledons</taxon>
        <taxon>Gunneridae</taxon>
        <taxon>Pentapetalae</taxon>
        <taxon>asterids</taxon>
        <taxon>lamiids</taxon>
        <taxon>Lamiales</taxon>
        <taxon>Orobanchaceae</taxon>
        <taxon>Buchnereae</taxon>
        <taxon>Striga</taxon>
    </lineage>
</organism>
<evidence type="ECO:0000313" key="5">
    <source>
        <dbReference type="Proteomes" id="UP000325081"/>
    </source>
</evidence>
<gene>
    <name evidence="4" type="ORF">STAS_25845</name>
</gene>
<dbReference type="Pfam" id="PF07539">
    <property type="entry name" value="UTP20_N"/>
    <property type="match status" value="1"/>
</dbReference>
<evidence type="ECO:0000259" key="1">
    <source>
        <dbReference type="Pfam" id="PF07539"/>
    </source>
</evidence>
<evidence type="ECO:0000259" key="2">
    <source>
        <dbReference type="Pfam" id="PF20416"/>
    </source>
</evidence>
<dbReference type="SUPFAM" id="SSF48371">
    <property type="entry name" value="ARM repeat"/>
    <property type="match status" value="3"/>
</dbReference>
<evidence type="ECO:0000259" key="3">
    <source>
        <dbReference type="Pfam" id="PF23099"/>
    </source>
</evidence>
<dbReference type="InterPro" id="IPR046523">
    <property type="entry name" value="UTP20_dom"/>
</dbReference>
<dbReference type="InterPro" id="IPR052575">
    <property type="entry name" value="SSU_processome_comp_20"/>
</dbReference>
<dbReference type="Proteomes" id="UP000325081">
    <property type="component" value="Unassembled WGS sequence"/>
</dbReference>
<dbReference type="Pfam" id="PF23099">
    <property type="entry name" value="UTP20_C"/>
    <property type="match status" value="1"/>
</dbReference>
<dbReference type="OrthoDB" id="360653at2759"/>
<dbReference type="PANTHER" id="PTHR17695">
    <property type="entry name" value="SMALL SUBUNIT PROCESSOME COMPONENT 20 HOMOLOG"/>
    <property type="match status" value="1"/>
</dbReference>
<dbReference type="InterPro" id="IPR057525">
    <property type="entry name" value="UTP20_C"/>
</dbReference>
<accession>A0A5A7QTY7</accession>
<feature type="domain" description="U3 small nucleolar RNA-associated protein 20 C-terminal" evidence="3">
    <location>
        <begin position="2612"/>
        <end position="2689"/>
    </location>
</feature>
<proteinExistence type="predicted"/>
<dbReference type="Pfam" id="PF20416">
    <property type="entry name" value="UTP20"/>
    <property type="match status" value="1"/>
</dbReference>
<name>A0A5A7QTY7_STRAF</name>
<sequence length="2698" mass="306337">MATLSDARAVKSLNNSAGRRRFVFKTIAQRIEEIDINVYRRLDPLIAEPSEGSSFFRDTLVQYRELNTAEDFIAVYEELLPLVQTLPQIILQKDFILSSLLSRMTMEARLSQEPILRLIAALSRDLLEDFIPFLQRIADSFGTLLESGADRDPEIIEQIFTSWSYIMMYLQKYLMKDVGYVLRVTANLRYYPKDYVREFMAESVSFVLRKTPVQQLRKDIMILMAEVEEEPSEMKKSGVAALLSHVMRITSSRLHSKAEALLPLLVDDSSFQVCDLSVEGSRAFLEVLTLAFERLYEDLDGLQLAVIWKCLCEKIADSVGSGNFVHLSRLLTLLISILQNDNRGKISDYGAMVELVGLLVRTYFASHCTMKVVDTEDTHNEVIDKVLDLMLCIIGGLATNNMAALRLVSSQWVSVFDIRNRSLLTFIENLLMKDRSIFHVFRTHIIRAFSNLIEISQEEVLYLMVKLCEKFANGSSSVMDGESIEELSVICNYFQETLHCWIRKINEVVKGNLFAVPFQQNELAVLWGVIRCYSHFADAEANPSLLMDLINVIDKLLMVGSITSDNMLHRIEYILLEMLLAENLSVHCSEDFLFFYSDISAILLICCFGPYMLSRYFCVDLSGFQESTWYSLIAAALRAYHKLVFSRKNAHDESAIIKFLDLVKRYKLSPKILSAVAESVHSLFEFPISQDRKWQLYFPEYIAGKTLDALDIFAENLCHANREIRLSTICILCHYEPLHRQQSKEKLPVEDSTPIDVSEASHVDDFNNVLNLLRSIEETELSIATSREVTLRISKIQMSLSSQRLADQYIPVVLSGIIGIFHNRFSYLWTPALECLAVLVGQYSRLVWSRYIEYLDHCQSVFLASNHQHGDHHSDKVTGLVGCFTADIFTVFDSTPSTTVLSLLIQTLQRVPSVVESHSRQIVPLFLKFLGYSVGEITRLLNQNDADIQMLVLDCLLNWKDDFLLPYAENLKNLINAKTLREELTRWNLSRTSMESIDIRHRAHIVPIVIRTLMPKVKNKNASGHHRRAVLGFLTQLDVDELPLFFWLLIKPLLSIPQSDCGDTKSFWSSPQIHKAETDESEILKYFTMDTIMALSWKKIYGFLHVVEDIFTVFDEPHVNPFLNLLMHFVVRILASCTSSFGDESSSVDNYSSLNSEASDHNDVGDKNTERKAVKKDLRSLCLKIIFGVLCKYEDHDFGGAFWDTFFVSIGPLIANFRQEGASSKKPSSLFYCFLAMSKNYKLVPLLVREKSLVPDIISMLTVPSASESILSCVLKFIKNLLKLDSELGSEDTSVKRVLLPHLELLISSLHSVFTSGNGTKRLLAKSPGKRDFTIFSLLSKYIQETSAAETFIDMLFPLLTKTSQNFDTCIDILQMIRQLVTVMGSGSSKKVLISITPLLISAGLVVRNSICDVLDSVAANDSSVLILAQILRELNATSEVEMGALDYDKVLCAYDKINVRFFCTISEEHALPILAHAVHDMSSEELILRQSAFRLLLSFIEFSGEILSGSLKPDQIWSETSIQRLVNNFFLKHMRNAMIKESAVKKVWIDLLREMILKIPKVANLESYRALCCDDAEQDFFRNIVHLQKHRRAKAVSLFGNIVSSGNLSEVITNKVFVPLLLNMLFDAENGKDEHIKSACVDALASISGRMKWDRYYGLLLSCFNDLKLKPDKQKILLRLICSILDHFHFSESSLDYKAKNSASDTPDPYTINMRSLLELRKSTNSVELPEVQMCLHKKLFPMIQKLLASNSDNINVNMSLVALKILKLLPGEIMDSQLPTIIHRISNFLKNRLESVRDEARSALAACLKELGLEYLQFIVKVLKSTLKRGYELHVLGYTLNFLLSKFIKNPISGRLDYCLEDLLSVVENDILGDVSEEKEVDKIASKMKETRKQKSYETLKLIAQSITFKTCALKLLSPVTAQLHKQLTQKVKVKLENMLNHIASGIECNPSVNQTELFIFVNCLIKDGIDDEGNGHGNSYISSSKTNKNDESVRAIHSNKLVNVDRQFSHLITAFSLGVLQNYMKTLKLNKEDELLLSLLDPFVSLLGQCLSSKHENIIISALRCLSVLVRLPLPSFQSEAEKIKTSLLVIAQGSVTATSLLTESCLKLLTMLLRSTRVTLSADQLHMLIQFPLFVDLAKNPTFVALSLLKAIVNRKLVVPEIYDVVQIVAELMIQSQHEPIRKKCSQILLQFLLGYHLSEKRLQQHLDFLLANLRYEHSTGREAVLEMLHAIIIKFPKNVVDTQSQTLFLHLVVSLTNDEDSKVRSMAAAAMKCLIGHVSLHSLQSILEYSLSWYLGDKQNLWAAAAQVLGLLLEVMGKSFEKHLNKVFPVMRSIFQSAVSSLTSSEQNLSDEAVVPFWKEAYYSLVLLEKILKQFHDMFFDKDLEDIWESLCSSYLLHPHMWLRTISNRILSHYFAAVTDACKDKLLMEKFVLMKPSILFHTAVCLCCQLKVPMIEDGAGTVILQNLVFAVCGLHAIFENDKCMDVSTFWSSLDRVEQDRFLKAFGLLDPRKGRRTLTSLTCDASGQQNKHHHPFISLLLQRMGKIAFQMEASQIKIVFNCFKLISPKLLGGYGELSAIGSDDLHSYAYHILLPLYRVSEGYTGMVVTDDLKQIAEEAIESIKGMIGVQNFIGVYSQIRKNLKAKRDKRKREEKVMAVVNPIRNAKRKLRMAAKHQAHKKRKIMTMKMGRWMR</sequence>
<dbReference type="EMBL" id="BKCP01008292">
    <property type="protein sequence ID" value="GER48680.1"/>
    <property type="molecule type" value="Genomic_DNA"/>
</dbReference>
<feature type="domain" description="U3 small nucleolar RNA-associated protein 20" evidence="2">
    <location>
        <begin position="1752"/>
        <end position="1967"/>
    </location>
</feature>
<dbReference type="InterPro" id="IPR011989">
    <property type="entry name" value="ARM-like"/>
</dbReference>
<dbReference type="GO" id="GO:0032040">
    <property type="term" value="C:small-subunit processome"/>
    <property type="evidence" value="ECO:0007669"/>
    <property type="project" value="TreeGrafter"/>
</dbReference>
<reference evidence="5" key="1">
    <citation type="journal article" date="2019" name="Curr. Biol.">
        <title>Genome Sequence of Striga asiatica Provides Insight into the Evolution of Plant Parasitism.</title>
        <authorList>
            <person name="Yoshida S."/>
            <person name="Kim S."/>
            <person name="Wafula E.K."/>
            <person name="Tanskanen J."/>
            <person name="Kim Y.M."/>
            <person name="Honaas L."/>
            <person name="Yang Z."/>
            <person name="Spallek T."/>
            <person name="Conn C.E."/>
            <person name="Ichihashi Y."/>
            <person name="Cheong K."/>
            <person name="Cui S."/>
            <person name="Der J.P."/>
            <person name="Gundlach H."/>
            <person name="Jiao Y."/>
            <person name="Hori C."/>
            <person name="Ishida J.K."/>
            <person name="Kasahara H."/>
            <person name="Kiba T."/>
            <person name="Kim M.S."/>
            <person name="Koo N."/>
            <person name="Laohavisit A."/>
            <person name="Lee Y.H."/>
            <person name="Lumba S."/>
            <person name="McCourt P."/>
            <person name="Mortimer J.C."/>
            <person name="Mutuku J.M."/>
            <person name="Nomura T."/>
            <person name="Sasaki-Sekimoto Y."/>
            <person name="Seto Y."/>
            <person name="Wang Y."/>
            <person name="Wakatake T."/>
            <person name="Sakakibara H."/>
            <person name="Demura T."/>
            <person name="Yamaguchi S."/>
            <person name="Yoneyama K."/>
            <person name="Manabe R.I."/>
            <person name="Nelson D.C."/>
            <person name="Schulman A.H."/>
            <person name="Timko M.P."/>
            <person name="dePamphilis C.W."/>
            <person name="Choi D."/>
            <person name="Shirasu K."/>
        </authorList>
    </citation>
    <scope>NUCLEOTIDE SEQUENCE [LARGE SCALE GENOMIC DNA]</scope>
    <source>
        <strain evidence="5">cv. UVA1</strain>
    </source>
</reference>
<dbReference type="InterPro" id="IPR011430">
    <property type="entry name" value="UTP20_N"/>
</dbReference>
<protein>
    <submittedName>
        <fullName evidence="4">Small subunit processome component 20-like protein</fullName>
    </submittedName>
</protein>
<keyword evidence="5" id="KW-1185">Reference proteome</keyword>